<accession>A0ABD5WTW6</accession>
<name>A0ABD5WTW6_9EURY</name>
<protein>
    <recommendedName>
        <fullName evidence="1">DUF8052 domain-containing protein</fullName>
    </recommendedName>
</protein>
<reference evidence="2 3" key="1">
    <citation type="journal article" date="2019" name="Int. J. Syst. Evol. Microbiol.">
        <title>The Global Catalogue of Microorganisms (GCM) 10K type strain sequencing project: providing services to taxonomists for standard genome sequencing and annotation.</title>
        <authorList>
            <consortium name="The Broad Institute Genomics Platform"/>
            <consortium name="The Broad Institute Genome Sequencing Center for Infectious Disease"/>
            <person name="Wu L."/>
            <person name="Ma J."/>
        </authorList>
    </citation>
    <scope>NUCLEOTIDE SEQUENCE [LARGE SCALE GENOMIC DNA]</scope>
    <source>
        <strain evidence="2 3">DT72</strain>
    </source>
</reference>
<dbReference type="Pfam" id="PF26226">
    <property type="entry name" value="DUF8052"/>
    <property type="match status" value="1"/>
</dbReference>
<dbReference type="AlphaFoldDB" id="A0ABD5WTW6"/>
<evidence type="ECO:0000259" key="1">
    <source>
        <dbReference type="Pfam" id="PF26226"/>
    </source>
</evidence>
<proteinExistence type="predicted"/>
<evidence type="ECO:0000313" key="2">
    <source>
        <dbReference type="EMBL" id="MFC7082056.1"/>
    </source>
</evidence>
<organism evidence="2 3">
    <name type="scientific">Halorussus caseinilyticus</name>
    <dbReference type="NCBI Taxonomy" id="3034025"/>
    <lineage>
        <taxon>Archaea</taxon>
        <taxon>Methanobacteriati</taxon>
        <taxon>Methanobacteriota</taxon>
        <taxon>Stenosarchaea group</taxon>
        <taxon>Halobacteria</taxon>
        <taxon>Halobacteriales</taxon>
        <taxon>Haladaptataceae</taxon>
        <taxon>Halorussus</taxon>
    </lineage>
</organism>
<feature type="domain" description="DUF8052" evidence="1">
    <location>
        <begin position="19"/>
        <end position="176"/>
    </location>
</feature>
<keyword evidence="3" id="KW-1185">Reference proteome</keyword>
<dbReference type="RefSeq" id="WP_382210240.1">
    <property type="nucleotide sequence ID" value="NZ_JBHSZH010000005.1"/>
</dbReference>
<sequence>MSEESADADTPDDVPDWDDEYVDRVSDRLMFNYDLEKDYRVRGRPFTMYGELRMESQKHFLHPSVNYANYEAREHLFVRRAESISAADIDELVELGHALADERIDPDEEHYGTEFTFAVVVPEIPDAVRERVAGFRDRTLLKFGYYGHYEVNLLVVAPDDEQVVESENADVAAAFRTWSDVPEQSPGLLARLVAAI</sequence>
<dbReference type="Proteomes" id="UP001596407">
    <property type="component" value="Unassembled WGS sequence"/>
</dbReference>
<evidence type="ECO:0000313" key="3">
    <source>
        <dbReference type="Proteomes" id="UP001596407"/>
    </source>
</evidence>
<comment type="caution">
    <text evidence="2">The sequence shown here is derived from an EMBL/GenBank/DDBJ whole genome shotgun (WGS) entry which is preliminary data.</text>
</comment>
<gene>
    <name evidence="2" type="ORF">ACFQJ6_20160</name>
</gene>
<dbReference type="InterPro" id="IPR058365">
    <property type="entry name" value="DUF8052"/>
</dbReference>
<dbReference type="EMBL" id="JBHSZH010000005">
    <property type="protein sequence ID" value="MFC7082056.1"/>
    <property type="molecule type" value="Genomic_DNA"/>
</dbReference>